<evidence type="ECO:0000313" key="1">
    <source>
        <dbReference type="EMBL" id="MDR7277721.1"/>
    </source>
</evidence>
<comment type="caution">
    <text evidence="1">The sequence shown here is derived from an EMBL/GenBank/DDBJ whole genome shotgun (WGS) entry which is preliminary data.</text>
</comment>
<protein>
    <submittedName>
        <fullName evidence="1">Uncharacterized protein</fullName>
    </submittedName>
</protein>
<dbReference type="RefSeq" id="WP_310370185.1">
    <property type="nucleotide sequence ID" value="NZ_JAVDYB010000001.1"/>
</dbReference>
<organism evidence="1 2">
    <name type="scientific">Catenuloplanes atrovinosus</name>
    <dbReference type="NCBI Taxonomy" id="137266"/>
    <lineage>
        <taxon>Bacteria</taxon>
        <taxon>Bacillati</taxon>
        <taxon>Actinomycetota</taxon>
        <taxon>Actinomycetes</taxon>
        <taxon>Micromonosporales</taxon>
        <taxon>Micromonosporaceae</taxon>
        <taxon>Catenuloplanes</taxon>
    </lineage>
</organism>
<dbReference type="AlphaFoldDB" id="A0AAE4CAL7"/>
<dbReference type="EMBL" id="JAVDYB010000001">
    <property type="protein sequence ID" value="MDR7277721.1"/>
    <property type="molecule type" value="Genomic_DNA"/>
</dbReference>
<accession>A0AAE4CAL7</accession>
<keyword evidence="2" id="KW-1185">Reference proteome</keyword>
<gene>
    <name evidence="1" type="ORF">J2S41_004499</name>
</gene>
<evidence type="ECO:0000313" key="2">
    <source>
        <dbReference type="Proteomes" id="UP001183643"/>
    </source>
</evidence>
<proteinExistence type="predicted"/>
<dbReference type="Proteomes" id="UP001183643">
    <property type="component" value="Unassembled WGS sequence"/>
</dbReference>
<reference evidence="1" key="1">
    <citation type="submission" date="2023-07" db="EMBL/GenBank/DDBJ databases">
        <title>Sequencing the genomes of 1000 actinobacteria strains.</title>
        <authorList>
            <person name="Klenk H.-P."/>
        </authorList>
    </citation>
    <scope>NUCLEOTIDE SEQUENCE</scope>
    <source>
        <strain evidence="1">DSM 44707</strain>
    </source>
</reference>
<name>A0AAE4CAL7_9ACTN</name>
<sequence>MTPLAWAQRFTTPTTQVAGLLAQYGPGAVADARANATDVQRKLVDRFLSRELDWT</sequence>